<evidence type="ECO:0000313" key="4">
    <source>
        <dbReference type="Proteomes" id="UP000466517"/>
    </source>
</evidence>
<dbReference type="EMBL" id="AP022610">
    <property type="protein sequence ID" value="BBZ31100.1"/>
    <property type="molecule type" value="Genomic_DNA"/>
</dbReference>
<dbReference type="KEGG" id="mmag:MMAD_53950"/>
<organism evidence="3 4">
    <name type="scientific">Mycolicibacterium madagascariense</name>
    <dbReference type="NCBI Taxonomy" id="212765"/>
    <lineage>
        <taxon>Bacteria</taxon>
        <taxon>Bacillati</taxon>
        <taxon>Actinomycetota</taxon>
        <taxon>Actinomycetes</taxon>
        <taxon>Mycobacteriales</taxon>
        <taxon>Mycobacteriaceae</taxon>
        <taxon>Mycolicibacterium</taxon>
    </lineage>
</organism>
<dbReference type="Pfam" id="PF20434">
    <property type="entry name" value="BD-FAE"/>
    <property type="match status" value="1"/>
</dbReference>
<dbReference type="InterPro" id="IPR029058">
    <property type="entry name" value="AB_hydrolase_fold"/>
</dbReference>
<name>A0A7I7XPF4_9MYCO</name>
<gene>
    <name evidence="3" type="primary">lipC</name>
    <name evidence="3" type="ORF">MMAD_53950</name>
</gene>
<keyword evidence="4" id="KW-1185">Reference proteome</keyword>
<dbReference type="PANTHER" id="PTHR48081:SF33">
    <property type="entry name" value="KYNURENINE FORMAMIDASE"/>
    <property type="match status" value="1"/>
</dbReference>
<protein>
    <submittedName>
        <fullName evidence="3">Esterase</fullName>
    </submittedName>
</protein>
<sequence>MSKLADVFARRRITPLGVALACSDVAAAMPVVGRRLEPLGTAVVAGAWLRRNAPGTAAWLNGAATQIRGHTRIPPEDGELQALSDMALLGLSDEPATSWPAPDRLAPYLRARGLRSRYLHRSSVHYGDAPEQVLDVWRRRDLDGPAPVLVFVPGGGWLHGGRQLQGYSLMSHLAEQGWVCVSVQYRVAPRHRWPRHIRDVRAAVAWTRAHIGDFGGDPSFVALAGCSAGGHLASLVGLAPQDEYFNAELPAGADPSVNAVVSLYGRYDWTDRSTRDGEEFVRFLEQFVVRKSSSRHPDVFDAASPIKRVHADAPPFLVVHGATDRVIPVREAHAFVHELREVSSAPVHYLEIPAAGHGFDLTDRWSTQAALEATSTFLRGVRRRQAGRVPQVVG</sequence>
<keyword evidence="1" id="KW-0378">Hydrolase</keyword>
<dbReference type="AlphaFoldDB" id="A0A7I7XPF4"/>
<dbReference type="PROSITE" id="PS00122">
    <property type="entry name" value="CARBOXYLESTERASE_B_1"/>
    <property type="match status" value="1"/>
</dbReference>
<dbReference type="InterPro" id="IPR050300">
    <property type="entry name" value="GDXG_lipolytic_enzyme"/>
</dbReference>
<dbReference type="Gene3D" id="3.40.50.1820">
    <property type="entry name" value="alpha/beta hydrolase"/>
    <property type="match status" value="1"/>
</dbReference>
<dbReference type="PANTHER" id="PTHR48081">
    <property type="entry name" value="AB HYDROLASE SUPERFAMILY PROTEIN C4A8.06C"/>
    <property type="match status" value="1"/>
</dbReference>
<dbReference type="InterPro" id="IPR049492">
    <property type="entry name" value="BD-FAE-like_dom"/>
</dbReference>
<dbReference type="SUPFAM" id="SSF53474">
    <property type="entry name" value="alpha/beta-Hydrolases"/>
    <property type="match status" value="1"/>
</dbReference>
<evidence type="ECO:0000256" key="1">
    <source>
        <dbReference type="ARBA" id="ARBA00022801"/>
    </source>
</evidence>
<feature type="domain" description="BD-FAE-like" evidence="2">
    <location>
        <begin position="134"/>
        <end position="339"/>
    </location>
</feature>
<accession>A0A7I7XPF4</accession>
<dbReference type="InterPro" id="IPR019826">
    <property type="entry name" value="Carboxylesterase_B_AS"/>
</dbReference>
<dbReference type="GO" id="GO:0016787">
    <property type="term" value="F:hydrolase activity"/>
    <property type="evidence" value="ECO:0007669"/>
    <property type="project" value="UniProtKB-KW"/>
</dbReference>
<proteinExistence type="predicted"/>
<dbReference type="Proteomes" id="UP000466517">
    <property type="component" value="Chromosome"/>
</dbReference>
<evidence type="ECO:0000259" key="2">
    <source>
        <dbReference type="Pfam" id="PF20434"/>
    </source>
</evidence>
<reference evidence="3 4" key="1">
    <citation type="journal article" date="2019" name="Emerg. Microbes Infect.">
        <title>Comprehensive subspecies identification of 175 nontuberculous mycobacteria species based on 7547 genomic profiles.</title>
        <authorList>
            <person name="Matsumoto Y."/>
            <person name="Kinjo T."/>
            <person name="Motooka D."/>
            <person name="Nabeya D."/>
            <person name="Jung N."/>
            <person name="Uechi K."/>
            <person name="Horii T."/>
            <person name="Iida T."/>
            <person name="Fujita J."/>
            <person name="Nakamura S."/>
        </authorList>
    </citation>
    <scope>NUCLEOTIDE SEQUENCE [LARGE SCALE GENOMIC DNA]</scope>
    <source>
        <strain evidence="3 4">JCM 13574</strain>
    </source>
</reference>
<evidence type="ECO:0000313" key="3">
    <source>
        <dbReference type="EMBL" id="BBZ31100.1"/>
    </source>
</evidence>